<comment type="caution">
    <text evidence="2">The sequence shown here is derived from an EMBL/GenBank/DDBJ whole genome shotgun (WGS) entry which is preliminary data.</text>
</comment>
<dbReference type="EMBL" id="BTRK01000001">
    <property type="protein sequence ID" value="GMR29966.1"/>
    <property type="molecule type" value="Genomic_DNA"/>
</dbReference>
<organism evidence="2 3">
    <name type="scientific">Pristionchus mayeri</name>
    <dbReference type="NCBI Taxonomy" id="1317129"/>
    <lineage>
        <taxon>Eukaryota</taxon>
        <taxon>Metazoa</taxon>
        <taxon>Ecdysozoa</taxon>
        <taxon>Nematoda</taxon>
        <taxon>Chromadorea</taxon>
        <taxon>Rhabditida</taxon>
        <taxon>Rhabditina</taxon>
        <taxon>Diplogasteromorpha</taxon>
        <taxon>Diplogasteroidea</taxon>
        <taxon>Neodiplogasteridae</taxon>
        <taxon>Pristionchus</taxon>
    </lineage>
</organism>
<proteinExistence type="predicted"/>
<accession>A0AAN4YZZ8</accession>
<dbReference type="Proteomes" id="UP001328107">
    <property type="component" value="Unassembled WGS sequence"/>
</dbReference>
<name>A0AAN4YZZ8_9BILA</name>
<reference evidence="3" key="1">
    <citation type="submission" date="2022-10" db="EMBL/GenBank/DDBJ databases">
        <title>Genome assembly of Pristionchus species.</title>
        <authorList>
            <person name="Yoshida K."/>
            <person name="Sommer R.J."/>
        </authorList>
    </citation>
    <scope>NUCLEOTIDE SEQUENCE [LARGE SCALE GENOMIC DNA]</scope>
    <source>
        <strain evidence="3">RS5460</strain>
    </source>
</reference>
<protein>
    <submittedName>
        <fullName evidence="2">Uncharacterized protein</fullName>
    </submittedName>
</protein>
<evidence type="ECO:0000313" key="2">
    <source>
        <dbReference type="EMBL" id="GMR29966.1"/>
    </source>
</evidence>
<keyword evidence="3" id="KW-1185">Reference proteome</keyword>
<evidence type="ECO:0000256" key="1">
    <source>
        <dbReference type="SAM" id="MobiDB-lite"/>
    </source>
</evidence>
<sequence length="239" mass="25952">MGDVLEHRLKEEAGLADSPTRERGCVLFHLLACGKNGRPVTWTFCYGPSLLPPLSRTYLSVIPGQPVSCLLHQIMSLTLRTPLVHHSSQLRLKSDIAELSNDIKTLYIPDYGTRFSAHAEYCPTQEGHAGGGVPSKRPPPSRLPRVPGEQGLAPAGGPAPTMVESSSLPVASEKTLTVSYQTQRGVVLPLPPLALLHPAAVAAKNWIEDALAPPQSPIVYRSRPGQYTTHYYRIQSTSH</sequence>
<gene>
    <name evidence="2" type="ORF">PMAYCL1PPCAC_00161</name>
</gene>
<evidence type="ECO:0000313" key="3">
    <source>
        <dbReference type="Proteomes" id="UP001328107"/>
    </source>
</evidence>
<dbReference type="AlphaFoldDB" id="A0AAN4YZZ8"/>
<feature type="region of interest" description="Disordered" evidence="1">
    <location>
        <begin position="126"/>
        <end position="165"/>
    </location>
</feature>